<reference evidence="3" key="1">
    <citation type="journal article" date="2019" name="Int. J. Syst. Evol. Microbiol.">
        <title>The Global Catalogue of Microorganisms (GCM) 10K type strain sequencing project: providing services to taxonomists for standard genome sequencing and annotation.</title>
        <authorList>
            <consortium name="The Broad Institute Genomics Platform"/>
            <consortium name="The Broad Institute Genome Sequencing Center for Infectious Disease"/>
            <person name="Wu L."/>
            <person name="Ma J."/>
        </authorList>
    </citation>
    <scope>NUCLEOTIDE SEQUENCE [LARGE SCALE GENOMIC DNA]</scope>
    <source>
        <strain evidence="3">JCM 18081</strain>
    </source>
</reference>
<gene>
    <name evidence="2" type="ORF">GCM10023220_10950</name>
</gene>
<dbReference type="RefSeq" id="WP_345617753.1">
    <property type="nucleotide sequence ID" value="NZ_BAABIG010000010.1"/>
</dbReference>
<proteinExistence type="predicted"/>
<protein>
    <submittedName>
        <fullName evidence="2">Uncharacterized protein</fullName>
    </submittedName>
</protein>
<evidence type="ECO:0000313" key="2">
    <source>
        <dbReference type="EMBL" id="GAA4788289.1"/>
    </source>
</evidence>
<name>A0ABP9B1F6_9ACTN</name>
<evidence type="ECO:0000313" key="3">
    <source>
        <dbReference type="Proteomes" id="UP001501265"/>
    </source>
</evidence>
<organism evidence="2 3">
    <name type="scientific">Streptomyces ziwulingensis</name>
    <dbReference type="NCBI Taxonomy" id="1045501"/>
    <lineage>
        <taxon>Bacteria</taxon>
        <taxon>Bacillati</taxon>
        <taxon>Actinomycetota</taxon>
        <taxon>Actinomycetes</taxon>
        <taxon>Kitasatosporales</taxon>
        <taxon>Streptomycetaceae</taxon>
        <taxon>Streptomyces</taxon>
    </lineage>
</organism>
<sequence length="197" mass="22402">MDEDDFDLNTYEGRRGRMQAAITRAFERREGNTLDVLEYGRFMDYSRGSQFHEAQTEEDRNQRAYEEAVQQVGAYESDLNAAYAAGAMDSNQSAAARHLYEELFREMESAGYTYSGSVNFHEQRREAAIRSEQQRQASLQNQANRAASRGQGASVRDLLPDTGRSRRQGESSRRQDQTSRGTHRTSGHHHKGKGKGR</sequence>
<dbReference type="EMBL" id="BAABIG010000010">
    <property type="protein sequence ID" value="GAA4788289.1"/>
    <property type="molecule type" value="Genomic_DNA"/>
</dbReference>
<evidence type="ECO:0000256" key="1">
    <source>
        <dbReference type="SAM" id="MobiDB-lite"/>
    </source>
</evidence>
<accession>A0ABP9B1F6</accession>
<feature type="region of interest" description="Disordered" evidence="1">
    <location>
        <begin position="126"/>
        <end position="197"/>
    </location>
</feature>
<feature type="compositionally biased region" description="Polar residues" evidence="1">
    <location>
        <begin position="134"/>
        <end position="145"/>
    </location>
</feature>
<keyword evidence="3" id="KW-1185">Reference proteome</keyword>
<comment type="caution">
    <text evidence="2">The sequence shown here is derived from an EMBL/GenBank/DDBJ whole genome shotgun (WGS) entry which is preliminary data.</text>
</comment>
<feature type="compositionally biased region" description="Basic and acidic residues" evidence="1">
    <location>
        <begin position="163"/>
        <end position="177"/>
    </location>
</feature>
<dbReference type="Proteomes" id="UP001501265">
    <property type="component" value="Unassembled WGS sequence"/>
</dbReference>
<feature type="compositionally biased region" description="Basic residues" evidence="1">
    <location>
        <begin position="181"/>
        <end position="197"/>
    </location>
</feature>